<feature type="compositionally biased region" description="Basic and acidic residues" evidence="1">
    <location>
        <begin position="1025"/>
        <end position="1036"/>
    </location>
</feature>
<evidence type="ECO:0000256" key="2">
    <source>
        <dbReference type="SAM" id="Phobius"/>
    </source>
</evidence>
<keyword evidence="2" id="KW-0812">Transmembrane</keyword>
<feature type="compositionally biased region" description="Basic and acidic residues" evidence="1">
    <location>
        <begin position="1047"/>
        <end position="1060"/>
    </location>
</feature>
<sequence>MRTESKTAFVSKVLKDTKKPITNVLLIEPTNLLVNPKFEVTYTSLIKKIVKILNKKMKNVQIDVQSLIPVVGKVAKLNISSACHEIGTFNTIFVESLNAGENVTMEQTDLAGLKPSTETPSSRKFDIYMEIDVTEKSVKVYVISKTLEIRKPSPLESFFLGNTKINLIKPKPISLNAMLTQFISTKSNAIPICLELEATLTSSSETDKVNLMLRDSEKQLFQSLDLDNKHGSVNDIITRFQAEKFNELSTKNITTKLDQITVDQKKGAKRLVEIPLRIIQANNYQKRTSNISANPTTTTAYGMIKGTGTNTLRSNSQHTTVNLLSFDSKSSRYRMPVGTKICAKDISTTEKSSATFDVATDPQVNLKDLMLTDTSPVMARSVAREPLSTKLSPLSTDSETTRKDMVLDEVESIVIDTEFIDPELTLNYLIPIKTNLNDADSKMAELETLGMNSVSKEPLSKIIPIASDHQSITTFVVQKELRSTDDDVMLPNNETKIEEADEPDKEIGLEKPLLTKFISPITSRVSGKSQIKTVDNALTDHQKTHLNVISTDSTNGGKVTSQIPGYLVGKISQQDNAYATENVEFKRPVNTNGLSLGDKYITQRVVSKRPTSRKRTVLWREGELITVNLTTKNSSYTNVTPSQDEFHYAVLNTSYKMPNYTTTAAPSINTEHRTAVVTSQCKSITKREISEDPRYSNVSIPFKNSQYTKDNWTSEEPKYIGVRVPSKESEYITVIAISKDTSYSIETATSKKKNQFTTGNEDLGNANVTLSKDSEYTTFNVTPEDPNYTPVTVSLEENEYTTITTSKESSYTKESEYNTFNVTSEDLGYTNLPDQFKENGFTKIKAIPIQPTYSNATTPSKKSEYTIIVTANKPNYIRLTAPFKESNQTTIIATAREPKYTNGTVPFKDSKYTKTIPIQPTYPNVTASSKKSEYTTINATFVQSNYSKVIAISKDSQYTTINSTYEHNYTTVRAPSKESEYATPLVTSKVLGYTRVTAPSKESEDTTPHETSEVPSYTTVRAPSKKSEDTTLHETSEVPSYTTVRAPSKESEDTTPHETSEVPSYTTVRAPSKESEHTTLHATSEVSSYTTVRPPSEESEHATSKVPSYTTVRASSKESEDTTFHATSKVPSYTTVRAPSKESEHTTLHGTSEVPSYTTVRPPSKESEHAKSKVPSYTTVRAPFKESEHTTLHATSKDSEHRTLHATSEVPSYTTVRPPSKESEHTTLHATSKVLSCVNVTSQFKESKNTTVIATSEEAYYTVVTSSSKENGYATINVRSDENSYTGVSAPFKESEHKIINATAEELRYSNVTATSKTRKYFTETAVWENGENATGTTALKKGERTNGRAPSEESKDSTVSKTLEEDEYRKIKIKPTKPSYSNIILSSITNMTSKPRHTTSTISFRKYKICSGNISCKDTTNENVVSDQLGYATINLTPIKPSHSKRILSRASEYSEINVTTEESGYLGEKVTSKKPEYFLKNLIGMKAALSEIYGYTTTNTSKQASYITQMETFKIPSSSIGYQTFQQSYSSTSENATESATSNKSRHSLEGTVRVSTFPSANNLSTELSFITITWESENSTVDIVSSETKEAINSGLISGIVIAIAIVIGLVTSFLIYFIKKRNTNEELEIKDPVYRQKDDV</sequence>
<name>A0ABM1S4P9_LIMPO</name>
<feature type="compositionally biased region" description="Basic and acidic residues" evidence="1">
    <location>
        <begin position="1341"/>
        <end position="1359"/>
    </location>
</feature>
<dbReference type="GeneID" id="111085238"/>
<feature type="compositionally biased region" description="Basic and acidic residues" evidence="1">
    <location>
        <begin position="1001"/>
        <end position="1012"/>
    </location>
</feature>
<feature type="compositionally biased region" description="Polar residues" evidence="1">
    <location>
        <begin position="1105"/>
        <end position="1114"/>
    </location>
</feature>
<dbReference type="Proteomes" id="UP000694941">
    <property type="component" value="Unplaced"/>
</dbReference>
<keyword evidence="3" id="KW-1185">Reference proteome</keyword>
<feature type="compositionally biased region" description="Polar residues" evidence="1">
    <location>
        <begin position="1148"/>
        <end position="1161"/>
    </location>
</feature>
<evidence type="ECO:0000256" key="1">
    <source>
        <dbReference type="SAM" id="MobiDB-lite"/>
    </source>
</evidence>
<evidence type="ECO:0000313" key="3">
    <source>
        <dbReference type="Proteomes" id="UP000694941"/>
    </source>
</evidence>
<feature type="compositionally biased region" description="Basic and acidic residues" evidence="1">
    <location>
        <begin position="1186"/>
        <end position="1203"/>
    </location>
</feature>
<feature type="region of interest" description="Disordered" evidence="1">
    <location>
        <begin position="998"/>
        <end position="1176"/>
    </location>
</feature>
<accession>A0ABM1S4P9</accession>
<keyword evidence="2" id="KW-1133">Transmembrane helix</keyword>
<feature type="region of interest" description="Disordered" evidence="1">
    <location>
        <begin position="1333"/>
        <end position="1364"/>
    </location>
</feature>
<feature type="compositionally biased region" description="Polar residues" evidence="1">
    <location>
        <begin position="1124"/>
        <end position="1137"/>
    </location>
</feature>
<feature type="compositionally biased region" description="Polar residues" evidence="1">
    <location>
        <begin position="1080"/>
        <end position="1093"/>
    </location>
</feature>
<evidence type="ECO:0000313" key="4">
    <source>
        <dbReference type="RefSeq" id="XP_022238604.1"/>
    </source>
</evidence>
<keyword evidence="2" id="KW-0472">Membrane</keyword>
<feature type="transmembrane region" description="Helical" evidence="2">
    <location>
        <begin position="1599"/>
        <end position="1622"/>
    </location>
</feature>
<gene>
    <name evidence="4" type="primary">LOC111085238</name>
</gene>
<reference evidence="4" key="1">
    <citation type="submission" date="2025-08" db="UniProtKB">
        <authorList>
            <consortium name="RefSeq"/>
        </authorList>
    </citation>
    <scope>IDENTIFICATION</scope>
    <source>
        <tissue evidence="4">Muscle</tissue>
    </source>
</reference>
<dbReference type="RefSeq" id="XP_022238604.1">
    <property type="nucleotide sequence ID" value="XM_022382896.1"/>
</dbReference>
<organism evidence="3 4">
    <name type="scientific">Limulus polyphemus</name>
    <name type="common">Atlantic horseshoe crab</name>
    <dbReference type="NCBI Taxonomy" id="6850"/>
    <lineage>
        <taxon>Eukaryota</taxon>
        <taxon>Metazoa</taxon>
        <taxon>Ecdysozoa</taxon>
        <taxon>Arthropoda</taxon>
        <taxon>Chelicerata</taxon>
        <taxon>Merostomata</taxon>
        <taxon>Xiphosura</taxon>
        <taxon>Limulidae</taxon>
        <taxon>Limulus</taxon>
    </lineage>
</organism>
<feature type="region of interest" description="Disordered" evidence="1">
    <location>
        <begin position="1186"/>
        <end position="1205"/>
    </location>
</feature>
<proteinExistence type="predicted"/>
<protein>
    <submittedName>
        <fullName evidence="4">Cell wall protein DAN4-like</fullName>
    </submittedName>
</protein>